<accession>A0A2K8P2L5</accession>
<dbReference type="InterPro" id="IPR000086">
    <property type="entry name" value="NUDIX_hydrolase_dom"/>
</dbReference>
<dbReference type="AlphaFoldDB" id="A0A2K8P2L5"/>
<evidence type="ECO:0000256" key="1">
    <source>
        <dbReference type="ARBA" id="ARBA00022801"/>
    </source>
</evidence>
<sequence length="174" mass="20337">MEILDLYDILGNKTDQTMIRGTKPPKGFYRRKITIGIFNNKEEMLIQKVSKERKHWTGMWTPSVSGSVSTGENSQSTAAREAKEELGLEIDFSNIRPSFTINFSEGFDDFYLIKKEVEIKKLVLQKEEVEEVKWATKQEINNMIITGEFLPFYFEIIDLMFLLKEKKSSYKIMK</sequence>
<evidence type="ECO:0000313" key="3">
    <source>
        <dbReference type="EMBL" id="ATZ21004.1"/>
    </source>
</evidence>
<dbReference type="PROSITE" id="PS00893">
    <property type="entry name" value="NUDIX_BOX"/>
    <property type="match status" value="1"/>
</dbReference>
<dbReference type="EMBL" id="CP024968">
    <property type="protein sequence ID" value="ATZ21004.1"/>
    <property type="molecule type" value="Genomic_DNA"/>
</dbReference>
<dbReference type="PANTHER" id="PTHR10885">
    <property type="entry name" value="ISOPENTENYL-DIPHOSPHATE DELTA-ISOMERASE"/>
    <property type="match status" value="1"/>
</dbReference>
<protein>
    <submittedName>
        <fullName evidence="3">Nucleoside diphosphate hydrolase</fullName>
    </submittedName>
</protein>
<dbReference type="InterPro" id="IPR020084">
    <property type="entry name" value="NUDIX_hydrolase_CS"/>
</dbReference>
<dbReference type="CDD" id="cd04693">
    <property type="entry name" value="NUDIX_Hydrolase"/>
    <property type="match status" value="1"/>
</dbReference>
<keyword evidence="1 3" id="KW-0378">Hydrolase</keyword>
<evidence type="ECO:0000259" key="2">
    <source>
        <dbReference type="PROSITE" id="PS51462"/>
    </source>
</evidence>
<dbReference type="Gene3D" id="3.90.79.10">
    <property type="entry name" value="Nucleoside Triphosphate Pyrophosphohydrolase"/>
    <property type="match status" value="1"/>
</dbReference>
<dbReference type="RefSeq" id="WP_100671175.1">
    <property type="nucleotide sequence ID" value="NZ_CP024968.1"/>
</dbReference>
<keyword evidence="4" id="KW-1185">Reference proteome</keyword>
<organism evidence="3 4">
    <name type="scientific">Mesoplasma coleopterae</name>
    <dbReference type="NCBI Taxonomy" id="324078"/>
    <lineage>
        <taxon>Bacteria</taxon>
        <taxon>Bacillati</taxon>
        <taxon>Mycoplasmatota</taxon>
        <taxon>Mollicutes</taxon>
        <taxon>Entomoplasmatales</taxon>
        <taxon>Entomoplasmataceae</taxon>
        <taxon>Mesoplasma</taxon>
    </lineage>
</organism>
<dbReference type="KEGG" id="mcol:MCOLE_v1c04920"/>
<dbReference type="SUPFAM" id="SSF55811">
    <property type="entry name" value="Nudix"/>
    <property type="match status" value="1"/>
</dbReference>
<dbReference type="Proteomes" id="UP000232221">
    <property type="component" value="Chromosome"/>
</dbReference>
<dbReference type="GO" id="GO:0016787">
    <property type="term" value="F:hydrolase activity"/>
    <property type="evidence" value="ECO:0007669"/>
    <property type="project" value="UniProtKB-KW"/>
</dbReference>
<dbReference type="PROSITE" id="PS51462">
    <property type="entry name" value="NUDIX"/>
    <property type="match status" value="1"/>
</dbReference>
<dbReference type="PANTHER" id="PTHR10885:SF0">
    <property type="entry name" value="ISOPENTENYL-DIPHOSPHATE DELTA-ISOMERASE"/>
    <property type="match status" value="1"/>
</dbReference>
<dbReference type="OrthoDB" id="9786032at2"/>
<evidence type="ECO:0000313" key="4">
    <source>
        <dbReference type="Proteomes" id="UP000232221"/>
    </source>
</evidence>
<proteinExistence type="predicted"/>
<gene>
    <name evidence="3" type="ORF">MCOLE_v1c04920</name>
</gene>
<reference evidence="3 4" key="1">
    <citation type="submission" date="2017-11" db="EMBL/GenBank/DDBJ databases">
        <title>Genome sequence of Mesoplasma coleopterae BARC 779 (ATCC 49583).</title>
        <authorList>
            <person name="Lo W.-S."/>
            <person name="Kuo C.-H."/>
        </authorList>
    </citation>
    <scope>NUCLEOTIDE SEQUENCE [LARGE SCALE GENOMIC DNA]</scope>
    <source>
        <strain evidence="3 4">BARC 779</strain>
    </source>
</reference>
<dbReference type="InterPro" id="IPR015797">
    <property type="entry name" value="NUDIX_hydrolase-like_dom_sf"/>
</dbReference>
<feature type="domain" description="Nudix hydrolase" evidence="2">
    <location>
        <begin position="28"/>
        <end position="157"/>
    </location>
</feature>
<dbReference type="Pfam" id="PF00293">
    <property type="entry name" value="NUDIX"/>
    <property type="match status" value="1"/>
</dbReference>
<name>A0A2K8P2L5_9MOLU</name>